<keyword evidence="3 6" id="KW-1133">Transmembrane helix</keyword>
<dbReference type="Gene3D" id="1.20.1250.20">
    <property type="entry name" value="MFS general substrate transporter like domains"/>
    <property type="match status" value="1"/>
</dbReference>
<feature type="compositionally biased region" description="Basic and acidic residues" evidence="5">
    <location>
        <begin position="546"/>
        <end position="558"/>
    </location>
</feature>
<dbReference type="GO" id="GO:0016020">
    <property type="term" value="C:membrane"/>
    <property type="evidence" value="ECO:0007669"/>
    <property type="project" value="UniProtKB-SubCell"/>
</dbReference>
<feature type="transmembrane region" description="Helical" evidence="6">
    <location>
        <begin position="178"/>
        <end position="196"/>
    </location>
</feature>
<feature type="transmembrane region" description="Helical" evidence="6">
    <location>
        <begin position="30"/>
        <end position="52"/>
    </location>
</feature>
<organism evidence="8 9">
    <name type="scientific">Stegodyphus mimosarum</name>
    <name type="common">African social velvet spider</name>
    <dbReference type="NCBI Taxonomy" id="407821"/>
    <lineage>
        <taxon>Eukaryota</taxon>
        <taxon>Metazoa</taxon>
        <taxon>Ecdysozoa</taxon>
        <taxon>Arthropoda</taxon>
        <taxon>Chelicerata</taxon>
        <taxon>Arachnida</taxon>
        <taxon>Araneae</taxon>
        <taxon>Araneomorphae</taxon>
        <taxon>Entelegynae</taxon>
        <taxon>Eresoidea</taxon>
        <taxon>Eresidae</taxon>
        <taxon>Stegodyphus</taxon>
    </lineage>
</organism>
<evidence type="ECO:0000313" key="8">
    <source>
        <dbReference type="EMBL" id="KFM70014.1"/>
    </source>
</evidence>
<feature type="non-terminal residue" evidence="8">
    <location>
        <position position="566"/>
    </location>
</feature>
<evidence type="ECO:0000256" key="4">
    <source>
        <dbReference type="ARBA" id="ARBA00023136"/>
    </source>
</evidence>
<dbReference type="PROSITE" id="PS00216">
    <property type="entry name" value="SUGAR_TRANSPORT_1"/>
    <property type="match status" value="1"/>
</dbReference>
<evidence type="ECO:0000259" key="7">
    <source>
        <dbReference type="PROSITE" id="PS50850"/>
    </source>
</evidence>
<dbReference type="EMBL" id="KK117271">
    <property type="protein sequence ID" value="KFM70014.1"/>
    <property type="molecule type" value="Genomic_DNA"/>
</dbReference>
<feature type="transmembrane region" description="Helical" evidence="6">
    <location>
        <begin position="264"/>
        <end position="282"/>
    </location>
</feature>
<feature type="domain" description="Major facilitator superfamily (MFS) profile" evidence="7">
    <location>
        <begin position="96"/>
        <end position="522"/>
    </location>
</feature>
<reference evidence="8 9" key="1">
    <citation type="submission" date="2013-11" db="EMBL/GenBank/DDBJ databases">
        <title>Genome sequencing of Stegodyphus mimosarum.</title>
        <authorList>
            <person name="Bechsgaard J."/>
        </authorList>
    </citation>
    <scope>NUCLEOTIDE SEQUENCE [LARGE SCALE GENOMIC DNA]</scope>
</reference>
<dbReference type="STRING" id="407821.A0A087TY25"/>
<keyword evidence="9" id="KW-1185">Reference proteome</keyword>
<dbReference type="Proteomes" id="UP000054359">
    <property type="component" value="Unassembled WGS sequence"/>
</dbReference>
<keyword evidence="2 6" id="KW-0812">Transmembrane</keyword>
<dbReference type="PROSITE" id="PS50850">
    <property type="entry name" value="MFS"/>
    <property type="match status" value="1"/>
</dbReference>
<evidence type="ECO:0000313" key="9">
    <source>
        <dbReference type="Proteomes" id="UP000054359"/>
    </source>
</evidence>
<proteinExistence type="predicted"/>
<feature type="transmembrane region" description="Helical" evidence="6">
    <location>
        <begin position="202"/>
        <end position="228"/>
    </location>
</feature>
<dbReference type="OMA" id="WMISITK"/>
<feature type="transmembrane region" description="Helical" evidence="6">
    <location>
        <begin position="350"/>
        <end position="368"/>
    </location>
</feature>
<comment type="subcellular location">
    <subcellularLocation>
        <location evidence="1">Membrane</location>
        <topology evidence="1">Multi-pass membrane protein</topology>
    </subcellularLocation>
</comment>
<keyword evidence="4 6" id="KW-0472">Membrane</keyword>
<evidence type="ECO:0000256" key="3">
    <source>
        <dbReference type="ARBA" id="ARBA00022989"/>
    </source>
</evidence>
<dbReference type="InterPro" id="IPR005829">
    <property type="entry name" value="Sugar_transporter_CS"/>
</dbReference>
<evidence type="ECO:0000256" key="2">
    <source>
        <dbReference type="ARBA" id="ARBA00022692"/>
    </source>
</evidence>
<feature type="region of interest" description="Disordered" evidence="5">
    <location>
        <begin position="546"/>
        <end position="566"/>
    </location>
</feature>
<evidence type="ECO:0000256" key="1">
    <source>
        <dbReference type="ARBA" id="ARBA00004141"/>
    </source>
</evidence>
<accession>A0A087TY25</accession>
<evidence type="ECO:0000256" key="5">
    <source>
        <dbReference type="SAM" id="MobiDB-lite"/>
    </source>
</evidence>
<evidence type="ECO:0000256" key="6">
    <source>
        <dbReference type="SAM" id="Phobius"/>
    </source>
</evidence>
<feature type="transmembrane region" description="Helical" evidence="6">
    <location>
        <begin position="409"/>
        <end position="427"/>
    </location>
</feature>
<dbReference type="InterPro" id="IPR020846">
    <property type="entry name" value="MFS_dom"/>
</dbReference>
<dbReference type="CDD" id="cd17317">
    <property type="entry name" value="MFS_SLC22"/>
    <property type="match status" value="1"/>
</dbReference>
<feature type="transmembrane region" description="Helical" evidence="6">
    <location>
        <begin position="240"/>
        <end position="258"/>
    </location>
</feature>
<gene>
    <name evidence="8" type="ORF">X975_10146</name>
</gene>
<name>A0A087TY25_STEMI</name>
<dbReference type="PANTHER" id="PTHR24064">
    <property type="entry name" value="SOLUTE CARRIER FAMILY 22 MEMBER"/>
    <property type="match status" value="1"/>
</dbReference>
<dbReference type="AlphaFoldDB" id="A0A087TY25"/>
<dbReference type="Pfam" id="PF00083">
    <property type="entry name" value="Sugar_tr"/>
    <property type="match status" value="1"/>
</dbReference>
<dbReference type="SUPFAM" id="SSF103473">
    <property type="entry name" value="MFS general substrate transporter"/>
    <property type="match status" value="1"/>
</dbReference>
<protein>
    <submittedName>
        <fullName evidence="8">Organic cation transporter protein</fullName>
    </submittedName>
</protein>
<dbReference type="InterPro" id="IPR036259">
    <property type="entry name" value="MFS_trans_sf"/>
</dbReference>
<feature type="transmembrane region" description="Helical" evidence="6">
    <location>
        <begin position="493"/>
        <end position="517"/>
    </location>
</feature>
<dbReference type="GO" id="GO:0022857">
    <property type="term" value="F:transmembrane transporter activity"/>
    <property type="evidence" value="ECO:0007669"/>
    <property type="project" value="InterPro"/>
</dbReference>
<dbReference type="OrthoDB" id="6414071at2759"/>
<feature type="transmembrane region" description="Helical" evidence="6">
    <location>
        <begin position="380"/>
        <end position="400"/>
    </location>
</feature>
<dbReference type="InterPro" id="IPR005828">
    <property type="entry name" value="MFS_sugar_transport-like"/>
</dbReference>
<sequence>MALVEQKRNASQPKEFTDIIGGHGPWQLGIFTFFFFCAASHCIHNLIMTFFAPNVDHWCARSPKAILLNVSLEQWINESLPLVKTREGDMERSKCTLYNDSYANVSITSSLHLERHPIKCNAWEYDLSFYKATIVDKWNLVCDREWMISITKTVYMGGFLLSSSLSGQISDRIGRRRVVIGCLFVFLAAAFLTLLSESFLMFVILRFFIALGMTSLFTIAIVIFPEVVSAEYRTLYGMTYKYGWVIAYMLLPGIAWLIPDWFWLQLAITFPWLGLLCVFWVVPDTPSWLLAQGKIHTAKKVLLQAAKKNKKDINATKAALVVFLSQQTKSEKKQKTTFFDLFKTPALRKCTLIIYFCWFIIGYIYYALSWNTNDLGGNPYITFFISGAVELPAGLIFLFICRAIGNRKALLIGNLSAGLCLLLLTLIPKDMTWLTITVAMAGKLFNTASFDIVFIFTAEIFPTVVRNVGLGSSSTCARIGAMGAPFIRQLGDVTHPLVPLVVPGALSIISGLLLLLLPETKGEKLPDTLEEGEIFSRKQKLQHFYDNKVHEETQHGEATENTPSNN</sequence>